<protein>
    <submittedName>
        <fullName evidence="3">Glycosyltransferase involved in cell wall biosynthesis</fullName>
    </submittedName>
</protein>
<dbReference type="Proteomes" id="UP000315343">
    <property type="component" value="Unassembled WGS sequence"/>
</dbReference>
<feature type="domain" description="Glycosyl transferase family 1" evidence="2">
    <location>
        <begin position="216"/>
        <end position="373"/>
    </location>
</feature>
<comment type="caution">
    <text evidence="3">The sequence shown here is derived from an EMBL/GenBank/DDBJ whole genome shotgun (WGS) entry which is preliminary data.</text>
</comment>
<keyword evidence="1 3" id="KW-0808">Transferase</keyword>
<accession>A0A562J8Y0</accession>
<dbReference type="Gene3D" id="3.40.50.2000">
    <property type="entry name" value="Glycogen Phosphorylase B"/>
    <property type="match status" value="1"/>
</dbReference>
<evidence type="ECO:0000256" key="1">
    <source>
        <dbReference type="ARBA" id="ARBA00022679"/>
    </source>
</evidence>
<keyword evidence="4" id="KW-1185">Reference proteome</keyword>
<dbReference type="AlphaFoldDB" id="A0A562J8Y0"/>
<name>A0A562J8Y0_9FIRM</name>
<dbReference type="PANTHER" id="PTHR46401">
    <property type="entry name" value="GLYCOSYLTRANSFERASE WBBK-RELATED"/>
    <property type="match status" value="1"/>
</dbReference>
<dbReference type="InterPro" id="IPR001296">
    <property type="entry name" value="Glyco_trans_1"/>
</dbReference>
<gene>
    <name evidence="3" type="ORF">LY60_02332</name>
</gene>
<organism evidence="3 4">
    <name type="scientific">Sedimentibacter saalensis</name>
    <dbReference type="NCBI Taxonomy" id="130788"/>
    <lineage>
        <taxon>Bacteria</taxon>
        <taxon>Bacillati</taxon>
        <taxon>Bacillota</taxon>
        <taxon>Tissierellia</taxon>
        <taxon>Sedimentibacter</taxon>
    </lineage>
</organism>
<reference evidence="3 4" key="1">
    <citation type="submission" date="2019-07" db="EMBL/GenBank/DDBJ databases">
        <title>Genomic Encyclopedia of Type Strains, Phase I: the one thousand microbial genomes (KMG-I) project.</title>
        <authorList>
            <person name="Kyrpides N."/>
        </authorList>
    </citation>
    <scope>NUCLEOTIDE SEQUENCE [LARGE SCALE GENOMIC DNA]</scope>
    <source>
        <strain evidence="3 4">DSM 13558</strain>
    </source>
</reference>
<evidence type="ECO:0000313" key="3">
    <source>
        <dbReference type="EMBL" id="TWH79355.1"/>
    </source>
</evidence>
<proteinExistence type="predicted"/>
<sequence>MKLLWISGLAWRTKSGYERKLNGPGAVSGSIFQQSIIDGLEKGTSDVHVNIICDYPEKCGFVSKGKEWAHREGANDKYVFYVNIPIISLITKTITMCFSIFKYFNQNRDTNFAIGYLVHTPYLLALNFAKIINKKLKCILICPDLPEYMDLALAEKPFKKILKNLDKKIIDKALQKIDGYILFTDSMKERLPTEGKPSLLLEGVCSADDLNMEPCEKKHAFMYAGTLQKNFGIENIIDAFKLIQDKTVELWIFGDGDLRSYVIQQEKEDKRIKYFGFRDRKVVFEYEKSCKLLISVRNPTDEFTKYSFPSKTFEYMISGTPFLTTRLPGIPKEYEEYLILIDNNSIDTINRKMQEVLNNTIEWNVDFGERAKNFILKNKSANMQSRKVEEFLLNIKNVL</sequence>
<evidence type="ECO:0000259" key="2">
    <source>
        <dbReference type="Pfam" id="PF00534"/>
    </source>
</evidence>
<dbReference type="SUPFAM" id="SSF53756">
    <property type="entry name" value="UDP-Glycosyltransferase/glycogen phosphorylase"/>
    <property type="match status" value="1"/>
</dbReference>
<evidence type="ECO:0000313" key="4">
    <source>
        <dbReference type="Proteomes" id="UP000315343"/>
    </source>
</evidence>
<dbReference type="Pfam" id="PF00534">
    <property type="entry name" value="Glycos_transf_1"/>
    <property type="match status" value="1"/>
</dbReference>
<dbReference type="EMBL" id="VLKH01000006">
    <property type="protein sequence ID" value="TWH79355.1"/>
    <property type="molecule type" value="Genomic_DNA"/>
</dbReference>
<dbReference type="PANTHER" id="PTHR46401:SF2">
    <property type="entry name" value="GLYCOSYLTRANSFERASE WBBK-RELATED"/>
    <property type="match status" value="1"/>
</dbReference>
<dbReference type="GO" id="GO:0016757">
    <property type="term" value="F:glycosyltransferase activity"/>
    <property type="evidence" value="ECO:0007669"/>
    <property type="project" value="InterPro"/>
</dbReference>
<dbReference type="GO" id="GO:0009103">
    <property type="term" value="P:lipopolysaccharide biosynthetic process"/>
    <property type="evidence" value="ECO:0007669"/>
    <property type="project" value="TreeGrafter"/>
</dbReference>
<dbReference type="OrthoDB" id="9801697at2"/>
<dbReference type="RefSeq" id="WP_145083642.1">
    <property type="nucleotide sequence ID" value="NZ_VLKH01000006.1"/>
</dbReference>